<dbReference type="PANTHER" id="PTHR10424:SF82">
    <property type="entry name" value="ENVELOPE GLYCOPROTEIN-RELATED"/>
    <property type="match status" value="1"/>
</dbReference>
<accession>A0A670ZJY4</accession>
<dbReference type="PANTHER" id="PTHR10424">
    <property type="entry name" value="VIRAL ENVELOPE PROTEIN"/>
    <property type="match status" value="1"/>
</dbReference>
<evidence type="ECO:0000313" key="4">
    <source>
        <dbReference type="Proteomes" id="UP000472273"/>
    </source>
</evidence>
<reference evidence="3" key="1">
    <citation type="submission" date="2025-08" db="UniProtKB">
        <authorList>
            <consortium name="Ensembl"/>
        </authorList>
    </citation>
    <scope>IDENTIFICATION</scope>
</reference>
<protein>
    <recommendedName>
        <fullName evidence="5">Envelope protein</fullName>
    </recommendedName>
</protein>
<dbReference type="SUPFAM" id="SSF49830">
    <property type="entry name" value="ENV polyprotein, receptor-binding domain"/>
    <property type="match status" value="1"/>
</dbReference>
<dbReference type="Pfam" id="PF00429">
    <property type="entry name" value="TLV_coat"/>
    <property type="match status" value="1"/>
</dbReference>
<dbReference type="Gene3D" id="3.90.310.10">
    <property type="entry name" value="ENV polyprotein, receptor-binding domain"/>
    <property type="match status" value="1"/>
</dbReference>
<feature type="signal peptide" evidence="2">
    <location>
        <begin position="1"/>
        <end position="21"/>
    </location>
</feature>
<evidence type="ECO:0000256" key="1">
    <source>
        <dbReference type="SAM" id="Phobius"/>
    </source>
</evidence>
<dbReference type="Proteomes" id="UP000472273">
    <property type="component" value="Unplaced"/>
</dbReference>
<dbReference type="SUPFAM" id="SSF58069">
    <property type="entry name" value="Virus ectodomain"/>
    <property type="match status" value="1"/>
</dbReference>
<dbReference type="AlphaFoldDB" id="A0A670ZJY4"/>
<sequence length="575" mass="64099">MNNCFLFFTALFSSFFLQTLPANPLNLHQPVKQTWTIYDAYDRVLFSISNTTHPYTWWPTLKADVGQILIGLTAYTSTTETPTPSPGFVHHYRFYICPGHKQTRENIRVCGGPADAFCAAWSCLSTGSISWSPPIKDDYIFAFQNGSWHQADCPSGGIWTPCNPMYILFSAGGKRLTTQWEAGLTWGIRIYADGYDYGNTFTIKLIIERPAIQVGPNRNISLVEYRPGHTVPQPLLRLINSSYLLLNASNPAITNDCWLCLNAGPPYYEAVGSTTNFTAQKSPSSCRWSQGTQTIGNIIGTGYCLGNVPNTTSHHCNQTYLWLNGISRNLYFVPDNNSWWACDTGLTACAHGPTITQRNGYCVLVSIVPKITYHSGQTFLQDNTNFARPKREVVTTLTLAVLLGLGATGAATGIAGLAVSNNQYQTLRADIDKDLELLEQSISHLKTSLTSLSEVVLQNRRGLDLLFLKEGGLCVALKEECCFYADHTGLVQDSLDKLKERLEIRKKGREAGPCVFGKIMQFLKKRLAIIDTEITNINMLVRIRSEINTPAEKRSLLSRTQKNPIHIQYTYRATL</sequence>
<keyword evidence="1" id="KW-0812">Transmembrane</keyword>
<feature type="chain" id="PRO_5025437006" description="Envelope protein" evidence="2">
    <location>
        <begin position="22"/>
        <end position="575"/>
    </location>
</feature>
<dbReference type="InterPro" id="IPR018154">
    <property type="entry name" value="TLV/ENV_coat_polyprotein"/>
</dbReference>
<keyword evidence="2" id="KW-0732">Signal</keyword>
<evidence type="ECO:0000256" key="2">
    <source>
        <dbReference type="SAM" id="SignalP"/>
    </source>
</evidence>
<name>A0A670ZJY4_PSETE</name>
<dbReference type="InterPro" id="IPR008981">
    <property type="entry name" value="FMuLV_rcpt-bd"/>
</dbReference>
<evidence type="ECO:0008006" key="5">
    <source>
        <dbReference type="Google" id="ProtNLM"/>
    </source>
</evidence>
<keyword evidence="1" id="KW-0472">Membrane</keyword>
<keyword evidence="1" id="KW-1133">Transmembrane helix</keyword>
<proteinExistence type="predicted"/>
<dbReference type="GeneTree" id="ENSGT00690000102286"/>
<dbReference type="CDD" id="cd09851">
    <property type="entry name" value="HTLV-1-like_HR1-HR2"/>
    <property type="match status" value="1"/>
</dbReference>
<feature type="transmembrane region" description="Helical" evidence="1">
    <location>
        <begin position="397"/>
        <end position="419"/>
    </location>
</feature>
<organism evidence="3 4">
    <name type="scientific">Pseudonaja textilis</name>
    <name type="common">Eastern brown snake</name>
    <dbReference type="NCBI Taxonomy" id="8673"/>
    <lineage>
        <taxon>Eukaryota</taxon>
        <taxon>Metazoa</taxon>
        <taxon>Chordata</taxon>
        <taxon>Craniata</taxon>
        <taxon>Vertebrata</taxon>
        <taxon>Euteleostomi</taxon>
        <taxon>Lepidosauria</taxon>
        <taxon>Squamata</taxon>
        <taxon>Bifurcata</taxon>
        <taxon>Unidentata</taxon>
        <taxon>Episquamata</taxon>
        <taxon>Toxicofera</taxon>
        <taxon>Serpentes</taxon>
        <taxon>Colubroidea</taxon>
        <taxon>Elapidae</taxon>
        <taxon>Hydrophiinae</taxon>
        <taxon>Pseudonaja</taxon>
    </lineage>
</organism>
<evidence type="ECO:0000313" key="3">
    <source>
        <dbReference type="Ensembl" id="ENSPTXP00000023045.1"/>
    </source>
</evidence>
<keyword evidence="4" id="KW-1185">Reference proteome</keyword>
<dbReference type="Gene3D" id="1.10.287.210">
    <property type="match status" value="1"/>
</dbReference>
<dbReference type="OMA" id="RDEVICH"/>
<dbReference type="Ensembl" id="ENSPTXT00000023756.1">
    <property type="protein sequence ID" value="ENSPTXP00000023045.1"/>
    <property type="gene ID" value="ENSPTXG00000015957.1"/>
</dbReference>
<reference evidence="3" key="2">
    <citation type="submission" date="2025-09" db="UniProtKB">
        <authorList>
            <consortium name="Ensembl"/>
        </authorList>
    </citation>
    <scope>IDENTIFICATION</scope>
</reference>